<feature type="coiled-coil region" evidence="5">
    <location>
        <begin position="265"/>
        <end position="419"/>
    </location>
</feature>
<dbReference type="SMART" id="SM00368">
    <property type="entry name" value="LRR_RI"/>
    <property type="match status" value="4"/>
</dbReference>
<protein>
    <recommendedName>
        <fullName evidence="8">Leucine Rich Repeat family protein</fullName>
    </recommendedName>
</protein>
<reference evidence="6 7" key="1">
    <citation type="submission" date="2014-06" db="EMBL/GenBank/DDBJ databases">
        <authorList>
            <person name="Swart Estienne"/>
        </authorList>
    </citation>
    <scope>NUCLEOTIDE SEQUENCE [LARGE SCALE GENOMIC DNA]</scope>
    <source>
        <strain evidence="6 7">130c</strain>
    </source>
</reference>
<dbReference type="InterPro" id="IPR032675">
    <property type="entry name" value="LRR_dom_sf"/>
</dbReference>
<comment type="subcellular location">
    <subcellularLocation>
        <location evidence="1">Cytoplasm</location>
        <location evidence="1">Cytoskeleton</location>
        <location evidence="1">Microtubule organizing center</location>
        <location evidence="1">Centrosome</location>
    </subcellularLocation>
</comment>
<dbReference type="Pfam" id="PF13516">
    <property type="entry name" value="LRR_6"/>
    <property type="match status" value="4"/>
</dbReference>
<feature type="coiled-coil region" evidence="5">
    <location>
        <begin position="4"/>
        <end position="31"/>
    </location>
</feature>
<gene>
    <name evidence="6" type="primary">Contig19670.g20856</name>
    <name evidence="6" type="ORF">STYLEM_7398</name>
</gene>
<organism evidence="6 7">
    <name type="scientific">Stylonychia lemnae</name>
    <name type="common">Ciliate</name>
    <dbReference type="NCBI Taxonomy" id="5949"/>
    <lineage>
        <taxon>Eukaryota</taxon>
        <taxon>Sar</taxon>
        <taxon>Alveolata</taxon>
        <taxon>Ciliophora</taxon>
        <taxon>Intramacronucleata</taxon>
        <taxon>Spirotrichea</taxon>
        <taxon>Stichotrichia</taxon>
        <taxon>Sporadotrichida</taxon>
        <taxon>Oxytrichidae</taxon>
        <taxon>Stylonychinae</taxon>
        <taxon>Stylonychia</taxon>
    </lineage>
</organism>
<dbReference type="Gene3D" id="3.80.10.10">
    <property type="entry name" value="Ribonuclease Inhibitor"/>
    <property type="match status" value="2"/>
</dbReference>
<evidence type="ECO:0000313" key="7">
    <source>
        <dbReference type="Proteomes" id="UP000039865"/>
    </source>
</evidence>
<keyword evidence="3 5" id="KW-0175">Coiled coil</keyword>
<dbReference type="EMBL" id="CCKQ01007081">
    <property type="protein sequence ID" value="CDW78421.1"/>
    <property type="molecule type" value="Genomic_DNA"/>
</dbReference>
<evidence type="ECO:0008006" key="8">
    <source>
        <dbReference type="Google" id="ProtNLM"/>
    </source>
</evidence>
<evidence type="ECO:0000256" key="5">
    <source>
        <dbReference type="SAM" id="Coils"/>
    </source>
</evidence>
<evidence type="ECO:0000256" key="1">
    <source>
        <dbReference type="ARBA" id="ARBA00004300"/>
    </source>
</evidence>
<sequence length="569" mass="65546">MSSRQAYVNNRQQLSSTLQTLEIKLEAQRQSSVINLDEFCIGDEGCQLLANFLNKYVTVTDLDLKGNNIGGAGITALAQVLRSNQQIKTIGLAWNKLGSSENGLTNFFNSIADNRSIQKIDLNNNEIGPEIGNSIASCLKSNQTLHTIDLRWNRIGNSGAKAILKGLNQNRSIQILELAGNKVSDDILRQINDILNRNKQGNFHSLPIGNFSPTRYKSSSNFNNASQIPPTSLVLSPGKRYSVQANIDDEKQFINEKRVDLARELELETKKRNDTEETFEKLREEFIKFELQSAREKSEMQARIDQLESEKQNLQLKLVRVADNFEKGDITSKEKQLTYEEMLQENLEDTVKQLREQNDDQKRQVDQLEAQKIDQKLEFDNQLYNLEKSFNHEKLEQIIEKLSKDREELNSRIKQESKQMIDKFKTLSDQISKQDDKIHLAHDKILTLEKDNSQLKSKVAVLQSEVSSKDSQIDKLQDQKKELEKMIQQSKDYEKQQIEKLNNDITRESKDHEKIITDLRSKIKDHEAEIQKLKTDNNLQLQIRDSLKEQVKNAISTTILDSFNDLRKK</sequence>
<dbReference type="SUPFAM" id="SSF52047">
    <property type="entry name" value="RNI-like"/>
    <property type="match status" value="1"/>
</dbReference>
<feature type="coiled-coil region" evidence="5">
    <location>
        <begin position="445"/>
        <end position="536"/>
    </location>
</feature>
<keyword evidence="4" id="KW-0206">Cytoskeleton</keyword>
<evidence type="ECO:0000256" key="3">
    <source>
        <dbReference type="ARBA" id="ARBA00023054"/>
    </source>
</evidence>
<dbReference type="OrthoDB" id="290471at2759"/>
<dbReference type="PANTHER" id="PTHR23170:SF3">
    <property type="entry name" value="LEUCINE-RICH REPEAT-CONTAINING PROTEIN 45"/>
    <property type="match status" value="1"/>
</dbReference>
<accession>A0A078A997</accession>
<evidence type="ECO:0000256" key="4">
    <source>
        <dbReference type="ARBA" id="ARBA00023212"/>
    </source>
</evidence>
<keyword evidence="7" id="KW-1185">Reference proteome</keyword>
<dbReference type="GO" id="GO:0005813">
    <property type="term" value="C:centrosome"/>
    <property type="evidence" value="ECO:0007669"/>
    <property type="project" value="UniProtKB-SubCell"/>
</dbReference>
<proteinExistence type="predicted"/>
<dbReference type="AlphaFoldDB" id="A0A078A997"/>
<evidence type="ECO:0000313" key="6">
    <source>
        <dbReference type="EMBL" id="CDW78421.1"/>
    </source>
</evidence>
<name>A0A078A997_STYLE</name>
<dbReference type="OMA" id="NQLCANN"/>
<keyword evidence="2" id="KW-0963">Cytoplasm</keyword>
<dbReference type="Proteomes" id="UP000039865">
    <property type="component" value="Unassembled WGS sequence"/>
</dbReference>
<evidence type="ECO:0000256" key="2">
    <source>
        <dbReference type="ARBA" id="ARBA00022490"/>
    </source>
</evidence>
<dbReference type="InterPro" id="IPR001611">
    <property type="entry name" value="Leu-rich_rpt"/>
</dbReference>
<dbReference type="PANTHER" id="PTHR23170">
    <property type="entry name" value="NY-REN-58 ANTIGEN"/>
    <property type="match status" value="1"/>
</dbReference>
<dbReference type="InParanoid" id="A0A078A997"/>
<dbReference type="InterPro" id="IPR052116">
    <property type="entry name" value="Centro_Cilium_Assembly"/>
</dbReference>